<sequence>MADSAPAQAQGTQAHGTQQSHAGRASSWLAVTVILLGFTIGGVALTIGPNWFLFWVGAGVVVVGGVLALVFDVFSDVIEDAPREADTQEKHPPFSSSSDHV</sequence>
<dbReference type="RefSeq" id="WP_203982037.1">
    <property type="nucleotide sequence ID" value="NZ_BOOU01000004.1"/>
</dbReference>
<proteinExistence type="predicted"/>
<feature type="compositionally biased region" description="Low complexity" evidence="1">
    <location>
        <begin position="1"/>
        <end position="19"/>
    </location>
</feature>
<evidence type="ECO:0000313" key="4">
    <source>
        <dbReference type="Proteomes" id="UP000655287"/>
    </source>
</evidence>
<evidence type="ECO:0000256" key="2">
    <source>
        <dbReference type="SAM" id="Phobius"/>
    </source>
</evidence>
<reference evidence="3" key="1">
    <citation type="submission" date="2021-01" db="EMBL/GenBank/DDBJ databases">
        <title>Whole genome shotgun sequence of Sphaerisporangium rufum NBRC 109079.</title>
        <authorList>
            <person name="Komaki H."/>
            <person name="Tamura T."/>
        </authorList>
    </citation>
    <scope>NUCLEOTIDE SEQUENCE</scope>
    <source>
        <strain evidence="3">NBRC 109079</strain>
    </source>
</reference>
<dbReference type="EMBL" id="BOOU01000004">
    <property type="protein sequence ID" value="GII75371.1"/>
    <property type="molecule type" value="Genomic_DNA"/>
</dbReference>
<keyword evidence="2" id="KW-1133">Transmembrane helix</keyword>
<keyword evidence="2" id="KW-0472">Membrane</keyword>
<feature type="transmembrane region" description="Helical" evidence="2">
    <location>
        <begin position="28"/>
        <end position="47"/>
    </location>
</feature>
<feature type="region of interest" description="Disordered" evidence="1">
    <location>
        <begin position="1"/>
        <end position="23"/>
    </location>
</feature>
<evidence type="ECO:0000256" key="1">
    <source>
        <dbReference type="SAM" id="MobiDB-lite"/>
    </source>
</evidence>
<name>A0A919UVT3_9ACTN</name>
<organism evidence="3 4">
    <name type="scientific">Sphaerisporangium rufum</name>
    <dbReference type="NCBI Taxonomy" id="1381558"/>
    <lineage>
        <taxon>Bacteria</taxon>
        <taxon>Bacillati</taxon>
        <taxon>Actinomycetota</taxon>
        <taxon>Actinomycetes</taxon>
        <taxon>Streptosporangiales</taxon>
        <taxon>Streptosporangiaceae</taxon>
        <taxon>Sphaerisporangium</taxon>
    </lineage>
</organism>
<evidence type="ECO:0000313" key="3">
    <source>
        <dbReference type="EMBL" id="GII75371.1"/>
    </source>
</evidence>
<keyword evidence="2" id="KW-0812">Transmembrane</keyword>
<dbReference type="AlphaFoldDB" id="A0A919UVT3"/>
<keyword evidence="4" id="KW-1185">Reference proteome</keyword>
<dbReference type="NCBIfam" id="NF041681">
    <property type="entry name" value="HGxxPAAW"/>
    <property type="match status" value="1"/>
</dbReference>
<gene>
    <name evidence="3" type="ORF">Sru01_03530</name>
</gene>
<accession>A0A919UVT3</accession>
<dbReference type="Proteomes" id="UP000655287">
    <property type="component" value="Unassembled WGS sequence"/>
</dbReference>
<comment type="caution">
    <text evidence="3">The sequence shown here is derived from an EMBL/GenBank/DDBJ whole genome shotgun (WGS) entry which is preliminary data.</text>
</comment>
<feature type="transmembrane region" description="Helical" evidence="2">
    <location>
        <begin position="53"/>
        <end position="74"/>
    </location>
</feature>
<protein>
    <submittedName>
        <fullName evidence="3">Uncharacterized protein</fullName>
    </submittedName>
</protein>